<dbReference type="InterPro" id="IPR006016">
    <property type="entry name" value="UspA"/>
</dbReference>
<gene>
    <name evidence="3" type="ORF">MchiMG62_16250</name>
</gene>
<feature type="domain" description="N-acetyltransferase" evidence="2">
    <location>
        <begin position="256"/>
        <end position="392"/>
    </location>
</feature>
<dbReference type="EMBL" id="AP019781">
    <property type="protein sequence ID" value="BBL68444.1"/>
    <property type="molecule type" value="Genomic_DNA"/>
</dbReference>
<evidence type="ECO:0000313" key="3">
    <source>
        <dbReference type="EMBL" id="BBL68444.1"/>
    </source>
</evidence>
<dbReference type="PANTHER" id="PTHR46268:SF26">
    <property type="entry name" value="UNIVERSAL STRESS PROTEIN MJ0577"/>
    <property type="match status" value="1"/>
</dbReference>
<name>A0ABM7H6Q0_9EURY</name>
<evidence type="ECO:0000313" key="4">
    <source>
        <dbReference type="Proteomes" id="UP000824969"/>
    </source>
</evidence>
<accession>A0ABM7H6Q0</accession>
<dbReference type="GeneID" id="66131149"/>
<dbReference type="PROSITE" id="PS51186">
    <property type="entry name" value="GNAT"/>
    <property type="match status" value="1"/>
</dbReference>
<proteinExistence type="inferred from homology"/>
<dbReference type="InterPro" id="IPR000182">
    <property type="entry name" value="GNAT_dom"/>
</dbReference>
<evidence type="ECO:0000259" key="2">
    <source>
        <dbReference type="PROSITE" id="PS51186"/>
    </source>
</evidence>
<sequence>MFKKVLIATDLSEASIAMVKRVGEVPGVREVILFHVRTSAASIPADGPIRRMQELVLRQGFSVEVVIAENDGTTVTGRILRAATETGADLIAMGVRNQGLLRNLLGRNVAATVLRDARTHVLVVPQPAEGRPLLFSRLLVPTDLTALAPEVRSLLEFPAGDGTAVLLHVVEPGRAGTEPEATGRLSALHNDLTLPAGRKLRALVRTGPPARTICAVAEEIGASAIIIPRMDRRDAAGSISLGLVAAGVVECVRPPVLVLAVPIHLAVETRELRSEEFALAEEIWVDYHELKADLKTDRIFGVFAGEFLVSVARCRRHPDGCEVDGVFTPVRFRGKGYARRAMDALVEACQHDTLYMHSVRNLVDFYGEYGFISIPESDLPPTIRARYAFALGEMEGANVQPMRRAAGWFRR</sequence>
<keyword evidence="4" id="KW-1185">Reference proteome</keyword>
<dbReference type="Proteomes" id="UP000824969">
    <property type="component" value="Chromosome"/>
</dbReference>
<dbReference type="RefSeq" id="WP_221056553.1">
    <property type="nucleotide sequence ID" value="NZ_AP019781.1"/>
</dbReference>
<dbReference type="Pfam" id="PF00582">
    <property type="entry name" value="Usp"/>
    <property type="match status" value="2"/>
</dbReference>
<dbReference type="PANTHER" id="PTHR46268">
    <property type="entry name" value="STRESS RESPONSE PROTEIN NHAX"/>
    <property type="match status" value="1"/>
</dbReference>
<evidence type="ECO:0000256" key="1">
    <source>
        <dbReference type="ARBA" id="ARBA00008791"/>
    </source>
</evidence>
<dbReference type="Pfam" id="PF13673">
    <property type="entry name" value="Acetyltransf_10"/>
    <property type="match status" value="1"/>
</dbReference>
<dbReference type="CDD" id="cd00293">
    <property type="entry name" value="USP-like"/>
    <property type="match status" value="2"/>
</dbReference>
<protein>
    <recommendedName>
        <fullName evidence="2">N-acetyltransferase domain-containing protein</fullName>
    </recommendedName>
</protein>
<organism evidence="3 4">
    <name type="scientific">Methanoculleus chikugoensis</name>
    <dbReference type="NCBI Taxonomy" id="118126"/>
    <lineage>
        <taxon>Archaea</taxon>
        <taxon>Methanobacteriati</taxon>
        <taxon>Methanobacteriota</taxon>
        <taxon>Stenosarchaea group</taxon>
        <taxon>Methanomicrobia</taxon>
        <taxon>Methanomicrobiales</taxon>
        <taxon>Methanomicrobiaceae</taxon>
        <taxon>Methanoculleus</taxon>
    </lineage>
</organism>
<reference evidence="3 4" key="1">
    <citation type="submission" date="2019-06" db="EMBL/GenBank/DDBJ databases">
        <title>Complete genome sequence of Methanoculleus chikugoensis strain MG62.</title>
        <authorList>
            <person name="Asakawa S."/>
            <person name="Dianou D."/>
        </authorList>
    </citation>
    <scope>NUCLEOTIDE SEQUENCE [LARGE SCALE GENOMIC DNA]</scope>
    <source>
        <strain evidence="3 4">MG62</strain>
    </source>
</reference>
<comment type="similarity">
    <text evidence="1">Belongs to the universal stress protein A family.</text>
</comment>